<gene>
    <name evidence="1" type="ORF">S06H3_20704</name>
</gene>
<dbReference type="EMBL" id="BARV01010759">
    <property type="protein sequence ID" value="GAI15910.1"/>
    <property type="molecule type" value="Genomic_DNA"/>
</dbReference>
<dbReference type="Pfam" id="PF16510">
    <property type="entry name" value="P22_portal"/>
    <property type="match status" value="1"/>
</dbReference>
<comment type="caution">
    <text evidence="1">The sequence shown here is derived from an EMBL/GenBank/DDBJ whole genome shotgun (WGS) entry which is preliminary data.</text>
</comment>
<dbReference type="InterPro" id="IPR032427">
    <property type="entry name" value="P22_portal"/>
</dbReference>
<organism evidence="1">
    <name type="scientific">marine sediment metagenome</name>
    <dbReference type="NCBI Taxonomy" id="412755"/>
    <lineage>
        <taxon>unclassified sequences</taxon>
        <taxon>metagenomes</taxon>
        <taxon>ecological metagenomes</taxon>
    </lineage>
</organism>
<accession>X1MMI5</accession>
<proteinExistence type="predicted"/>
<reference evidence="1" key="1">
    <citation type="journal article" date="2014" name="Front. Microbiol.">
        <title>High frequency of phylogenetically diverse reductive dehalogenase-homologous genes in deep subseafloor sedimentary metagenomes.</title>
        <authorList>
            <person name="Kawai M."/>
            <person name="Futagami T."/>
            <person name="Toyoda A."/>
            <person name="Takaki Y."/>
            <person name="Nishi S."/>
            <person name="Hori S."/>
            <person name="Arai W."/>
            <person name="Tsubouchi T."/>
            <person name="Morono Y."/>
            <person name="Uchiyama I."/>
            <person name="Ito T."/>
            <person name="Fujiyama A."/>
            <person name="Inagaki F."/>
            <person name="Takami H."/>
        </authorList>
    </citation>
    <scope>NUCLEOTIDE SEQUENCE</scope>
    <source>
        <strain evidence="1">Expedition CK06-06</strain>
    </source>
</reference>
<feature type="non-terminal residue" evidence="1">
    <location>
        <position position="269"/>
    </location>
</feature>
<sequence length="269" mass="30909">IKLTVFVDGEPIWDGVNPLKMRDYNFVWFHGDWCPEQSRDELKLRSFVRRIREPQRAFNRRMNQIYDIIESQIQAGRIIRSNDLMNPEDAHKSGQGVVLHVKKDAAENRALQDIVYQFTGADVPQGLFVALEMTDKAEMEAGGLNQEVFGSDDKDISGYVQSLRTGQALTGQAGMFQGFRDSKAQVGKKRARLVQLNYTPQRVAEIINQEPAQGFYDENLTRFDCTPVEGRITDTQQMQFYQELKMLRDTDDQFKQLIPASLLMKYFPG</sequence>
<evidence type="ECO:0000313" key="1">
    <source>
        <dbReference type="EMBL" id="GAI15910.1"/>
    </source>
</evidence>
<protein>
    <submittedName>
        <fullName evidence="1">Uncharacterized protein</fullName>
    </submittedName>
</protein>
<name>X1MMI5_9ZZZZ</name>
<feature type="non-terminal residue" evidence="1">
    <location>
        <position position="1"/>
    </location>
</feature>
<dbReference type="AlphaFoldDB" id="X1MMI5"/>